<keyword evidence="2" id="KW-1185">Reference proteome</keyword>
<evidence type="ECO:0000313" key="2">
    <source>
        <dbReference type="Proteomes" id="UP000054337"/>
    </source>
</evidence>
<dbReference type="HOGENOM" id="CLU_3068296_0_0_1"/>
<dbReference type="OrthoDB" id="3679599at2759"/>
<evidence type="ECO:0000313" key="1">
    <source>
        <dbReference type="EMBL" id="EUN24180.1"/>
    </source>
</evidence>
<dbReference type="Proteomes" id="UP000054337">
    <property type="component" value="Unassembled WGS sequence"/>
</dbReference>
<dbReference type="RefSeq" id="XP_014553758.1">
    <property type="nucleotide sequence ID" value="XM_014698272.1"/>
</dbReference>
<reference evidence="1 2" key="1">
    <citation type="journal article" date="2013" name="PLoS Genet.">
        <title>Comparative genome structure, secondary metabolite, and effector coding capacity across Cochliobolus pathogens.</title>
        <authorList>
            <person name="Condon B.J."/>
            <person name="Leng Y."/>
            <person name="Wu D."/>
            <person name="Bushley K.E."/>
            <person name="Ohm R.A."/>
            <person name="Otillar R."/>
            <person name="Martin J."/>
            <person name="Schackwitz W."/>
            <person name="Grimwood J."/>
            <person name="MohdZainudin N."/>
            <person name="Xue C."/>
            <person name="Wang R."/>
            <person name="Manning V.A."/>
            <person name="Dhillon B."/>
            <person name="Tu Z.J."/>
            <person name="Steffenson B.J."/>
            <person name="Salamov A."/>
            <person name="Sun H."/>
            <person name="Lowry S."/>
            <person name="LaButti K."/>
            <person name="Han J."/>
            <person name="Copeland A."/>
            <person name="Lindquist E."/>
            <person name="Barry K."/>
            <person name="Schmutz J."/>
            <person name="Baker S.E."/>
            <person name="Ciuffetti L.M."/>
            <person name="Grigoriev I.V."/>
            <person name="Zhong S."/>
            <person name="Turgeon B.G."/>
        </authorList>
    </citation>
    <scope>NUCLEOTIDE SEQUENCE [LARGE SCALE GENOMIC DNA]</scope>
    <source>
        <strain evidence="1 2">FI3</strain>
    </source>
</reference>
<sequence>MVDLDSWIVFCMHFDLEAEAVYIDGSTWLIHRPYTVTCTESGIPSVHIAGHGNNVTWSRGV</sequence>
<dbReference type="EMBL" id="KI968772">
    <property type="protein sequence ID" value="EUN24180.1"/>
    <property type="molecule type" value="Genomic_DNA"/>
</dbReference>
<protein>
    <submittedName>
        <fullName evidence="1">Uncharacterized protein</fullName>
    </submittedName>
</protein>
<gene>
    <name evidence="1" type="ORF">COCVIDRAFT_106823</name>
</gene>
<dbReference type="GeneID" id="26249117"/>
<proteinExistence type="predicted"/>
<dbReference type="AlphaFoldDB" id="W7EE98"/>
<organism evidence="1 2">
    <name type="scientific">Bipolaris victoriae (strain FI3)</name>
    <name type="common">Victoria blight of oats agent</name>
    <name type="synonym">Cochliobolus victoriae</name>
    <dbReference type="NCBI Taxonomy" id="930091"/>
    <lineage>
        <taxon>Eukaryota</taxon>
        <taxon>Fungi</taxon>
        <taxon>Dikarya</taxon>
        <taxon>Ascomycota</taxon>
        <taxon>Pezizomycotina</taxon>
        <taxon>Dothideomycetes</taxon>
        <taxon>Pleosporomycetidae</taxon>
        <taxon>Pleosporales</taxon>
        <taxon>Pleosporineae</taxon>
        <taxon>Pleosporaceae</taxon>
        <taxon>Bipolaris</taxon>
    </lineage>
</organism>
<name>W7EE98_BIPV3</name>
<accession>W7EE98</accession>